<evidence type="ECO:0000313" key="3">
    <source>
        <dbReference type="EMBL" id="PMC58034.1"/>
    </source>
</evidence>
<dbReference type="OrthoDB" id="9782395at2"/>
<dbReference type="PANTHER" id="PTHR30336">
    <property type="entry name" value="INNER MEMBRANE PROTEIN, PROBABLE PERMEASE"/>
    <property type="match status" value="1"/>
</dbReference>
<dbReference type="EMBL" id="PNHE01000028">
    <property type="protein sequence ID" value="PMC58034.1"/>
    <property type="molecule type" value="Genomic_DNA"/>
</dbReference>
<proteinExistence type="predicted"/>
<keyword evidence="1" id="KW-0812">Transmembrane</keyword>
<keyword evidence="1" id="KW-1133">Transmembrane helix</keyword>
<dbReference type="AlphaFoldDB" id="A0A2N6SLS8"/>
<dbReference type="Proteomes" id="UP000235682">
    <property type="component" value="Unassembled WGS sequence"/>
</dbReference>
<dbReference type="PANTHER" id="PTHR30336:SF6">
    <property type="entry name" value="INTEGRAL MEMBRANE PROTEIN"/>
    <property type="match status" value="1"/>
</dbReference>
<evidence type="ECO:0000259" key="2">
    <source>
        <dbReference type="Pfam" id="PF02698"/>
    </source>
</evidence>
<gene>
    <name evidence="3" type="ORF">CJ205_06430</name>
</gene>
<dbReference type="InterPro" id="IPR003848">
    <property type="entry name" value="DUF218"/>
</dbReference>
<dbReference type="Pfam" id="PF02698">
    <property type="entry name" value="DUF218"/>
    <property type="match status" value="1"/>
</dbReference>
<accession>A0A2N6SLS8</accession>
<reference evidence="3 4" key="1">
    <citation type="submission" date="2017-09" db="EMBL/GenBank/DDBJ databases">
        <title>Bacterial strain isolated from the female urinary microbiota.</title>
        <authorList>
            <person name="Thomas-White K."/>
            <person name="Kumar N."/>
            <person name="Forster S."/>
            <person name="Putonti C."/>
            <person name="Lawley T."/>
            <person name="Wolfe A.J."/>
        </authorList>
    </citation>
    <scope>NUCLEOTIDE SEQUENCE [LARGE SCALE GENOMIC DNA]</scope>
    <source>
        <strain evidence="3 4">UMB0852</strain>
    </source>
</reference>
<feature type="domain" description="DUF218" evidence="2">
    <location>
        <begin position="59"/>
        <end position="181"/>
    </location>
</feature>
<dbReference type="GO" id="GO:0005886">
    <property type="term" value="C:plasma membrane"/>
    <property type="evidence" value="ECO:0007669"/>
    <property type="project" value="TreeGrafter"/>
</dbReference>
<organism evidence="3 4">
    <name type="scientific">Dolosicoccus paucivorans</name>
    <dbReference type="NCBI Taxonomy" id="84521"/>
    <lineage>
        <taxon>Bacteria</taxon>
        <taxon>Bacillati</taxon>
        <taxon>Bacillota</taxon>
        <taxon>Bacilli</taxon>
        <taxon>Lactobacillales</taxon>
        <taxon>Aerococcaceae</taxon>
        <taxon>Dolosicoccus</taxon>
    </lineage>
</organism>
<dbReference type="InterPro" id="IPR051599">
    <property type="entry name" value="Cell_Envelope_Assoc"/>
</dbReference>
<evidence type="ECO:0000256" key="1">
    <source>
        <dbReference type="SAM" id="Phobius"/>
    </source>
</evidence>
<keyword evidence="4" id="KW-1185">Reference proteome</keyword>
<feature type="transmembrane region" description="Helical" evidence="1">
    <location>
        <begin position="12"/>
        <end position="35"/>
    </location>
</feature>
<name>A0A2N6SLS8_9LACT</name>
<comment type="caution">
    <text evidence="3">The sequence shown here is derived from an EMBL/GenBank/DDBJ whole genome shotgun (WGS) entry which is preliminary data.</text>
</comment>
<dbReference type="STRING" id="84521.SAMN04487994_100187"/>
<evidence type="ECO:0000313" key="4">
    <source>
        <dbReference type="Proteomes" id="UP000235682"/>
    </source>
</evidence>
<dbReference type="CDD" id="cd06259">
    <property type="entry name" value="YdcF-like"/>
    <property type="match status" value="1"/>
</dbReference>
<protein>
    <recommendedName>
        <fullName evidence="2">DUF218 domain-containing protein</fullName>
    </recommendedName>
</protein>
<keyword evidence="1" id="KW-0472">Membrane</keyword>
<sequence length="237" mass="27033">MYRLSKLIRFLLKLSFIIASIGLFLIASINGFIIAKETPNITTSSTIQYTSYAKDDVPIIVLGAGVVNNDYPSQILKNRLDKAFALHQHFPQKPLIMSGDHLEDNYNEVYVMKEYLMEKGVPTEQIYLDHAGYSTYESMYRLKNIIGVSKAIVVTQRNHLYRSLLLCDHFKIDSIGVAAPSLDVFDGSLWGREILARVKEFGVVYLNYHTPSPETRYQINLNMSGEETDLKKELFPQ</sequence>